<dbReference type="PANTHER" id="PTHR17005">
    <property type="entry name" value="MALE-ENHANCED ANTIGEN-1"/>
    <property type="match status" value="1"/>
</dbReference>
<comment type="function">
    <text evidence="1">May play an important role in spermatogenesis and/or testis development.</text>
</comment>
<name>A0AAE1BCD0_9GAST</name>
<dbReference type="EMBL" id="JAWDGP010000218">
    <property type="protein sequence ID" value="KAK3802662.1"/>
    <property type="molecule type" value="Genomic_DNA"/>
</dbReference>
<protein>
    <recommendedName>
        <fullName evidence="2">Male-enhanced antigen 1</fullName>
    </recommendedName>
</protein>
<feature type="region of interest" description="Disordered" evidence="7">
    <location>
        <begin position="208"/>
        <end position="251"/>
    </location>
</feature>
<keyword evidence="5" id="KW-0221">Differentiation</keyword>
<feature type="compositionally biased region" description="Basic and acidic residues" evidence="7">
    <location>
        <begin position="214"/>
        <end position="231"/>
    </location>
</feature>
<feature type="compositionally biased region" description="Acidic residues" evidence="7">
    <location>
        <begin position="67"/>
        <end position="79"/>
    </location>
</feature>
<keyword evidence="6" id="KW-0744">Spermatogenesis</keyword>
<dbReference type="InterPro" id="IPR009685">
    <property type="entry name" value="MEA1"/>
</dbReference>
<dbReference type="GO" id="GO:0030154">
    <property type="term" value="P:cell differentiation"/>
    <property type="evidence" value="ECO:0007669"/>
    <property type="project" value="UniProtKB-KW"/>
</dbReference>
<evidence type="ECO:0000256" key="2">
    <source>
        <dbReference type="ARBA" id="ARBA00022245"/>
    </source>
</evidence>
<evidence type="ECO:0000256" key="7">
    <source>
        <dbReference type="SAM" id="MobiDB-lite"/>
    </source>
</evidence>
<keyword evidence="9" id="KW-1185">Reference proteome</keyword>
<evidence type="ECO:0000256" key="6">
    <source>
        <dbReference type="ARBA" id="ARBA00022871"/>
    </source>
</evidence>
<evidence type="ECO:0000256" key="4">
    <source>
        <dbReference type="ARBA" id="ARBA00022553"/>
    </source>
</evidence>
<evidence type="ECO:0000256" key="3">
    <source>
        <dbReference type="ARBA" id="ARBA00022473"/>
    </source>
</evidence>
<dbReference type="Pfam" id="PF06910">
    <property type="entry name" value="MEA1"/>
    <property type="match status" value="1"/>
</dbReference>
<dbReference type="Proteomes" id="UP001283361">
    <property type="component" value="Unassembled WGS sequence"/>
</dbReference>
<evidence type="ECO:0000256" key="1">
    <source>
        <dbReference type="ARBA" id="ARBA00002540"/>
    </source>
</evidence>
<keyword evidence="4" id="KW-0597">Phosphoprotein</keyword>
<dbReference type="AlphaFoldDB" id="A0AAE1BCD0"/>
<evidence type="ECO:0000256" key="5">
    <source>
        <dbReference type="ARBA" id="ARBA00022782"/>
    </source>
</evidence>
<gene>
    <name evidence="8" type="ORF">RRG08_001925</name>
</gene>
<keyword evidence="3" id="KW-0217">Developmental protein</keyword>
<reference evidence="8" key="1">
    <citation type="journal article" date="2023" name="G3 (Bethesda)">
        <title>A reference genome for the long-term kleptoplast-retaining sea slug Elysia crispata morphotype clarki.</title>
        <authorList>
            <person name="Eastman K.E."/>
            <person name="Pendleton A.L."/>
            <person name="Shaikh M.A."/>
            <person name="Suttiyut T."/>
            <person name="Ogas R."/>
            <person name="Tomko P."/>
            <person name="Gavelis G."/>
            <person name="Widhalm J.R."/>
            <person name="Wisecaver J.H."/>
        </authorList>
    </citation>
    <scope>NUCLEOTIDE SEQUENCE</scope>
    <source>
        <strain evidence="8">ECLA1</strain>
    </source>
</reference>
<feature type="region of interest" description="Disordered" evidence="7">
    <location>
        <begin position="1"/>
        <end position="83"/>
    </location>
</feature>
<comment type="caution">
    <text evidence="8">The sequence shown here is derived from an EMBL/GenBank/DDBJ whole genome shotgun (WGS) entry which is preliminary data.</text>
</comment>
<evidence type="ECO:0000313" key="8">
    <source>
        <dbReference type="EMBL" id="KAK3802662.1"/>
    </source>
</evidence>
<proteinExistence type="predicted"/>
<evidence type="ECO:0000313" key="9">
    <source>
        <dbReference type="Proteomes" id="UP001283361"/>
    </source>
</evidence>
<accession>A0AAE1BCD0</accession>
<dbReference type="GO" id="GO:0007283">
    <property type="term" value="P:spermatogenesis"/>
    <property type="evidence" value="ECO:0007669"/>
    <property type="project" value="UniProtKB-KW"/>
</dbReference>
<organism evidence="8 9">
    <name type="scientific">Elysia crispata</name>
    <name type="common">lettuce slug</name>
    <dbReference type="NCBI Taxonomy" id="231223"/>
    <lineage>
        <taxon>Eukaryota</taxon>
        <taxon>Metazoa</taxon>
        <taxon>Spiralia</taxon>
        <taxon>Lophotrochozoa</taxon>
        <taxon>Mollusca</taxon>
        <taxon>Gastropoda</taxon>
        <taxon>Heterobranchia</taxon>
        <taxon>Euthyneura</taxon>
        <taxon>Panpulmonata</taxon>
        <taxon>Sacoglossa</taxon>
        <taxon>Placobranchoidea</taxon>
        <taxon>Plakobranchidae</taxon>
        <taxon>Elysia</taxon>
    </lineage>
</organism>
<sequence>MAPVPKETNKPLDENNMDESGAESLHNPNLVMTMAGGNSDSSDEDNEDMVAPGGYSLLPSEPGNYQDDSDSDAELDEETVSSLNLQNDSHALEGASSAIDSEIIPDAVLSSEAESCSPTAHISDDVNNPVAREKYPHGKIPSYLHVPCIPREKEGHLWNEKRSAVKKDTLDKGHESAILKAMSGFQLPPESIPAWAQNIPEDQWRQQIHSHIASHRDTTDTKDQSLIKGPEEPTTVGTPDQSWVAEFPEDK</sequence>